<reference evidence="2" key="2">
    <citation type="submission" date="2025-09" db="UniProtKB">
        <authorList>
            <consortium name="Ensembl"/>
        </authorList>
    </citation>
    <scope>IDENTIFICATION</scope>
</reference>
<dbReference type="Ensembl" id="ENSOKIT00005056114.1">
    <property type="protein sequence ID" value="ENSOKIP00005053133.1"/>
    <property type="gene ID" value="ENSOKIG00005022443.1"/>
</dbReference>
<accession>A0A8C7H728</accession>
<dbReference type="Proteomes" id="UP000694557">
    <property type="component" value="Unassembled WGS sequence"/>
</dbReference>
<evidence type="ECO:0000313" key="2">
    <source>
        <dbReference type="Ensembl" id="ENSOKIP00005053133.1"/>
    </source>
</evidence>
<protein>
    <submittedName>
        <fullName evidence="2">Uncharacterized protein</fullName>
    </submittedName>
</protein>
<evidence type="ECO:0000313" key="3">
    <source>
        <dbReference type="Proteomes" id="UP000694557"/>
    </source>
</evidence>
<keyword evidence="3" id="KW-1185">Reference proteome</keyword>
<organism evidence="2 3">
    <name type="scientific">Oncorhynchus kisutch</name>
    <name type="common">Coho salmon</name>
    <name type="synonym">Salmo kisutch</name>
    <dbReference type="NCBI Taxonomy" id="8019"/>
    <lineage>
        <taxon>Eukaryota</taxon>
        <taxon>Metazoa</taxon>
        <taxon>Chordata</taxon>
        <taxon>Craniata</taxon>
        <taxon>Vertebrata</taxon>
        <taxon>Euteleostomi</taxon>
        <taxon>Actinopterygii</taxon>
        <taxon>Neopterygii</taxon>
        <taxon>Teleostei</taxon>
        <taxon>Protacanthopterygii</taxon>
        <taxon>Salmoniformes</taxon>
        <taxon>Salmonidae</taxon>
        <taxon>Salmoninae</taxon>
        <taxon>Oncorhynchus</taxon>
    </lineage>
</organism>
<dbReference type="Gene3D" id="1.20.1250.10">
    <property type="match status" value="1"/>
</dbReference>
<proteinExistence type="predicted"/>
<sequence>MPAHTITPLPPWGYSVHNVDISKPLAHTPYTWFAVVRPVGRTAKRCWRRLMVEKLTLNSLVIALVDILAVSMPILQQKRAEVRGALGVLLDCVGRMRTQTKLSCQLSLLERLEHGITNYLSLSLVLSPILPSQILDCVSVGPQDDLTDSDPDPGCPSQQSQSLTQVPQLYGRVLRGKLEWLSMDLRDSYVDQRG</sequence>
<dbReference type="InterPro" id="IPR009079">
    <property type="entry name" value="4_helix_cytokine-like_core"/>
</dbReference>
<reference evidence="2" key="1">
    <citation type="submission" date="2025-08" db="UniProtKB">
        <authorList>
            <consortium name="Ensembl"/>
        </authorList>
    </citation>
    <scope>IDENTIFICATION</scope>
</reference>
<dbReference type="GeneTree" id="ENSGT01020000230768"/>
<name>A0A8C7H728_ONCKI</name>
<feature type="region of interest" description="Disordered" evidence="1">
    <location>
        <begin position="144"/>
        <end position="163"/>
    </location>
</feature>
<dbReference type="AlphaFoldDB" id="A0A8C7H728"/>
<evidence type="ECO:0000256" key="1">
    <source>
        <dbReference type="SAM" id="MobiDB-lite"/>
    </source>
</evidence>